<feature type="signal peptide" evidence="2">
    <location>
        <begin position="1"/>
        <end position="19"/>
    </location>
</feature>
<dbReference type="EMBL" id="BSOJ01000020">
    <property type="protein sequence ID" value="GLR26967.1"/>
    <property type="molecule type" value="Genomic_DNA"/>
</dbReference>
<protein>
    <recommendedName>
        <fullName evidence="5">DUF5666 domain-containing protein</fullName>
    </recommendedName>
</protein>
<gene>
    <name evidence="3" type="ORF">GCM10007875_20570</name>
</gene>
<evidence type="ECO:0000313" key="4">
    <source>
        <dbReference type="Proteomes" id="UP001156664"/>
    </source>
</evidence>
<name>A0ABQ5YSC4_9BURK</name>
<keyword evidence="4" id="KW-1185">Reference proteome</keyword>
<proteinExistence type="predicted"/>
<keyword evidence="2" id="KW-0732">Signal</keyword>
<sequence length="153" mass="15467">MKSIAVALLALASASAVHAAPSAGMVLDLKGSASVQGKGGQHAIDVLDYLDEGQLLSVPAGSSAQVSVYKTQKVYQLTGPSTVRVTAQGLTPTGGKSPVEVKVSENQNTGVKHPSGGLERPQAGVVMMRSIKAPEAAPPAPDQSPTNTNGAQK</sequence>
<evidence type="ECO:0000313" key="3">
    <source>
        <dbReference type="EMBL" id="GLR26967.1"/>
    </source>
</evidence>
<dbReference type="Proteomes" id="UP001156664">
    <property type="component" value="Unassembled WGS sequence"/>
</dbReference>
<feature type="compositionally biased region" description="Polar residues" evidence="1">
    <location>
        <begin position="143"/>
        <end position="153"/>
    </location>
</feature>
<comment type="caution">
    <text evidence="3">The sequence shown here is derived from an EMBL/GenBank/DDBJ whole genome shotgun (WGS) entry which is preliminary data.</text>
</comment>
<organism evidence="3 4">
    <name type="scientific">Limnobacter litoralis</name>
    <dbReference type="NCBI Taxonomy" id="481366"/>
    <lineage>
        <taxon>Bacteria</taxon>
        <taxon>Pseudomonadati</taxon>
        <taxon>Pseudomonadota</taxon>
        <taxon>Betaproteobacteria</taxon>
        <taxon>Burkholderiales</taxon>
        <taxon>Burkholderiaceae</taxon>
        <taxon>Limnobacter</taxon>
    </lineage>
</organism>
<evidence type="ECO:0000256" key="1">
    <source>
        <dbReference type="SAM" id="MobiDB-lite"/>
    </source>
</evidence>
<evidence type="ECO:0000256" key="2">
    <source>
        <dbReference type="SAM" id="SignalP"/>
    </source>
</evidence>
<feature type="region of interest" description="Disordered" evidence="1">
    <location>
        <begin position="129"/>
        <end position="153"/>
    </location>
</feature>
<accession>A0ABQ5YSC4</accession>
<dbReference type="RefSeq" id="WP_284281660.1">
    <property type="nucleotide sequence ID" value="NZ_BSOJ01000020.1"/>
</dbReference>
<feature type="chain" id="PRO_5045870010" description="DUF5666 domain-containing protein" evidence="2">
    <location>
        <begin position="20"/>
        <end position="153"/>
    </location>
</feature>
<reference evidence="4" key="1">
    <citation type="journal article" date="2019" name="Int. J. Syst. Evol. Microbiol.">
        <title>The Global Catalogue of Microorganisms (GCM) 10K type strain sequencing project: providing services to taxonomists for standard genome sequencing and annotation.</title>
        <authorList>
            <consortium name="The Broad Institute Genomics Platform"/>
            <consortium name="The Broad Institute Genome Sequencing Center for Infectious Disease"/>
            <person name="Wu L."/>
            <person name="Ma J."/>
        </authorList>
    </citation>
    <scope>NUCLEOTIDE SEQUENCE [LARGE SCALE GENOMIC DNA]</scope>
    <source>
        <strain evidence="4">NBRC 105857</strain>
    </source>
</reference>
<evidence type="ECO:0008006" key="5">
    <source>
        <dbReference type="Google" id="ProtNLM"/>
    </source>
</evidence>